<dbReference type="Gene3D" id="1.10.443.10">
    <property type="entry name" value="Intergrase catalytic core"/>
    <property type="match status" value="1"/>
</dbReference>
<dbReference type="PROSITE" id="PS51900">
    <property type="entry name" value="CB"/>
    <property type="match status" value="1"/>
</dbReference>
<dbReference type="GO" id="GO:0006310">
    <property type="term" value="P:DNA recombination"/>
    <property type="evidence" value="ECO:0007669"/>
    <property type="project" value="UniProtKB-KW"/>
</dbReference>
<dbReference type="EMBL" id="UINC01056015">
    <property type="protein sequence ID" value="SVB75554.1"/>
    <property type="molecule type" value="Genomic_DNA"/>
</dbReference>
<dbReference type="Pfam" id="PF00589">
    <property type="entry name" value="Phage_integrase"/>
    <property type="match status" value="1"/>
</dbReference>
<dbReference type="InterPro" id="IPR011010">
    <property type="entry name" value="DNA_brk_join_enz"/>
</dbReference>
<gene>
    <name evidence="6" type="ORF">METZ01_LOCUS228408</name>
</gene>
<evidence type="ECO:0000313" key="6">
    <source>
        <dbReference type="EMBL" id="SVB75554.1"/>
    </source>
</evidence>
<dbReference type="AlphaFoldDB" id="A0A382GL88"/>
<name>A0A382GL88_9ZZZZ</name>
<proteinExistence type="predicted"/>
<sequence length="281" mass="32513">YIHDVKVFFRFFRTHLGRKIELKDLELFQRGDFRNWIAGLAKHYGLKKSSRNRSFSAVKSFYHWLGDKKGIYNWNFISLEHKDDPMKRAKERHALPRPLSYDQIMKLLGNISMVNREPWIIKRNIALLTLLYGCGLRINEALSLNYGDIGGDFIKVYGKGSKERLVPVLPTVNEKINDYVRSCPHKMDPDGPLFLGVRGKKLQPAIFQKTMQDLRAELNLPETATPHALRHSFATHLLSQGGDLRTIQELLGHSSLSSTQKYLKVDLEQISKIYRKTHPRS</sequence>
<dbReference type="PANTHER" id="PTHR30349">
    <property type="entry name" value="PHAGE INTEGRASE-RELATED"/>
    <property type="match status" value="1"/>
</dbReference>
<evidence type="ECO:0000259" key="5">
    <source>
        <dbReference type="PROSITE" id="PS51900"/>
    </source>
</evidence>
<keyword evidence="3" id="KW-0233">DNA recombination</keyword>
<dbReference type="PANTHER" id="PTHR30349:SF90">
    <property type="entry name" value="TYROSINE RECOMBINASE XERD"/>
    <property type="match status" value="1"/>
</dbReference>
<feature type="domain" description="Core-binding (CB)" evidence="5">
    <location>
        <begin position="1"/>
        <end position="66"/>
    </location>
</feature>
<dbReference type="SUPFAM" id="SSF56349">
    <property type="entry name" value="DNA breaking-rejoining enzymes"/>
    <property type="match status" value="1"/>
</dbReference>
<dbReference type="InterPro" id="IPR002104">
    <property type="entry name" value="Integrase_catalytic"/>
</dbReference>
<evidence type="ECO:0000259" key="4">
    <source>
        <dbReference type="PROSITE" id="PS51898"/>
    </source>
</evidence>
<evidence type="ECO:0000256" key="3">
    <source>
        <dbReference type="ARBA" id="ARBA00023172"/>
    </source>
</evidence>
<organism evidence="6">
    <name type="scientific">marine metagenome</name>
    <dbReference type="NCBI Taxonomy" id="408172"/>
    <lineage>
        <taxon>unclassified sequences</taxon>
        <taxon>metagenomes</taxon>
        <taxon>ecological metagenomes</taxon>
    </lineage>
</organism>
<dbReference type="InterPro" id="IPR050090">
    <property type="entry name" value="Tyrosine_recombinase_XerCD"/>
</dbReference>
<dbReference type="InterPro" id="IPR044068">
    <property type="entry name" value="CB"/>
</dbReference>
<dbReference type="GO" id="GO:0003677">
    <property type="term" value="F:DNA binding"/>
    <property type="evidence" value="ECO:0007669"/>
    <property type="project" value="UniProtKB-KW"/>
</dbReference>
<evidence type="ECO:0000256" key="1">
    <source>
        <dbReference type="ARBA" id="ARBA00022908"/>
    </source>
</evidence>
<reference evidence="6" key="1">
    <citation type="submission" date="2018-05" db="EMBL/GenBank/DDBJ databases">
        <authorList>
            <person name="Lanie J.A."/>
            <person name="Ng W.-L."/>
            <person name="Kazmierczak K.M."/>
            <person name="Andrzejewski T.M."/>
            <person name="Davidsen T.M."/>
            <person name="Wayne K.J."/>
            <person name="Tettelin H."/>
            <person name="Glass J.I."/>
            <person name="Rusch D."/>
            <person name="Podicherti R."/>
            <person name="Tsui H.-C.T."/>
            <person name="Winkler M.E."/>
        </authorList>
    </citation>
    <scope>NUCLEOTIDE SEQUENCE</scope>
</reference>
<feature type="non-terminal residue" evidence="6">
    <location>
        <position position="1"/>
    </location>
</feature>
<dbReference type="Pfam" id="PF02899">
    <property type="entry name" value="Phage_int_SAM_1"/>
    <property type="match status" value="1"/>
</dbReference>
<feature type="domain" description="Tyr recombinase" evidence="4">
    <location>
        <begin position="94"/>
        <end position="275"/>
    </location>
</feature>
<protein>
    <recommendedName>
        <fullName evidence="7">Tyr recombinase domain-containing protein</fullName>
    </recommendedName>
</protein>
<dbReference type="GO" id="GO:0015074">
    <property type="term" value="P:DNA integration"/>
    <property type="evidence" value="ECO:0007669"/>
    <property type="project" value="UniProtKB-KW"/>
</dbReference>
<evidence type="ECO:0008006" key="7">
    <source>
        <dbReference type="Google" id="ProtNLM"/>
    </source>
</evidence>
<dbReference type="InterPro" id="IPR013762">
    <property type="entry name" value="Integrase-like_cat_sf"/>
</dbReference>
<dbReference type="PROSITE" id="PS51898">
    <property type="entry name" value="TYR_RECOMBINASE"/>
    <property type="match status" value="1"/>
</dbReference>
<keyword evidence="2" id="KW-0238">DNA-binding</keyword>
<dbReference type="InterPro" id="IPR004107">
    <property type="entry name" value="Integrase_SAM-like_N"/>
</dbReference>
<dbReference type="InterPro" id="IPR010998">
    <property type="entry name" value="Integrase_recombinase_N"/>
</dbReference>
<accession>A0A382GL88</accession>
<keyword evidence="1" id="KW-0229">DNA integration</keyword>
<evidence type="ECO:0000256" key="2">
    <source>
        <dbReference type="ARBA" id="ARBA00023125"/>
    </source>
</evidence>
<dbReference type="Gene3D" id="1.10.150.130">
    <property type="match status" value="1"/>
</dbReference>